<evidence type="ECO:0000313" key="2">
    <source>
        <dbReference type="EMBL" id="KAK0654016.1"/>
    </source>
</evidence>
<feature type="compositionally biased region" description="Polar residues" evidence="1">
    <location>
        <begin position="165"/>
        <end position="178"/>
    </location>
</feature>
<dbReference type="Proteomes" id="UP001175001">
    <property type="component" value="Unassembled WGS sequence"/>
</dbReference>
<feature type="region of interest" description="Disordered" evidence="1">
    <location>
        <begin position="126"/>
        <end position="194"/>
    </location>
</feature>
<proteinExistence type="predicted"/>
<comment type="caution">
    <text evidence="2">The sequence shown here is derived from an EMBL/GenBank/DDBJ whole genome shotgun (WGS) entry which is preliminary data.</text>
</comment>
<organism evidence="2 3">
    <name type="scientific">Lasiodiplodia hormozganensis</name>
    <dbReference type="NCBI Taxonomy" id="869390"/>
    <lineage>
        <taxon>Eukaryota</taxon>
        <taxon>Fungi</taxon>
        <taxon>Dikarya</taxon>
        <taxon>Ascomycota</taxon>
        <taxon>Pezizomycotina</taxon>
        <taxon>Dothideomycetes</taxon>
        <taxon>Dothideomycetes incertae sedis</taxon>
        <taxon>Botryosphaeriales</taxon>
        <taxon>Botryosphaeriaceae</taxon>
        <taxon>Lasiodiplodia</taxon>
    </lineage>
</organism>
<reference evidence="2" key="1">
    <citation type="submission" date="2023-06" db="EMBL/GenBank/DDBJ databases">
        <title>Multi-omics analyses reveal the molecular pathogenesis toolkit of Lasiodiplodia hormozganensis, a cross-kingdom pathogen.</title>
        <authorList>
            <person name="Felix C."/>
            <person name="Meneses R."/>
            <person name="Goncalves M.F.M."/>
            <person name="Tilleman L."/>
            <person name="Duarte A.S."/>
            <person name="Jorrin-Novo J.V."/>
            <person name="Van De Peer Y."/>
            <person name="Deforce D."/>
            <person name="Van Nieuwerburgh F."/>
            <person name="Esteves A.C."/>
            <person name="Alves A."/>
        </authorList>
    </citation>
    <scope>NUCLEOTIDE SEQUENCE</scope>
    <source>
        <strain evidence="2">CBS 339.90</strain>
    </source>
</reference>
<evidence type="ECO:0000256" key="1">
    <source>
        <dbReference type="SAM" id="MobiDB-lite"/>
    </source>
</evidence>
<protein>
    <submittedName>
        <fullName evidence="2">Uncharacterized protein</fullName>
    </submittedName>
</protein>
<feature type="compositionally biased region" description="Pro residues" evidence="1">
    <location>
        <begin position="130"/>
        <end position="147"/>
    </location>
</feature>
<evidence type="ECO:0000313" key="3">
    <source>
        <dbReference type="Proteomes" id="UP001175001"/>
    </source>
</evidence>
<sequence length="194" mass="21759">MMRLAVSRSKADFLQSLGLSNDNPADRQVYIAIKREAMEGRARLCQNRDNLMPQCRDDVTVQPPFSSSQMMETAMHREVLRIYSLASPTTRPYYQLGRFMDGENVDNWVIRWMLWNTFRYGMNRKRHPGNCPPPPPPSPATPPPPPARLLNADHADSSDDLLNSPEGSPTLNTVSPVVSQAPPAGTDGRTVRRS</sequence>
<gene>
    <name evidence="2" type="ORF">DIS24_g5475</name>
</gene>
<name>A0AA39YJZ6_9PEZI</name>
<dbReference type="EMBL" id="JAUJDW010000023">
    <property type="protein sequence ID" value="KAK0654016.1"/>
    <property type="molecule type" value="Genomic_DNA"/>
</dbReference>
<accession>A0AA39YJZ6</accession>
<dbReference type="AlphaFoldDB" id="A0AA39YJZ6"/>
<keyword evidence="3" id="KW-1185">Reference proteome</keyword>